<sequence>MQSPLTSPLAQNAAATPPLKGSFPLDYQQVCHLEMLRYLCCLKEKDGQNSECRDRAFGYFKCRMDNGLMDRDEWPKLGFKDLAEQQQQQQKEEEEKAVVATELQR</sequence>
<keyword evidence="7" id="KW-1185">Reference proteome</keyword>
<comment type="similarity">
    <text evidence="4">Belongs to the COX19 family.</text>
</comment>
<dbReference type="Proteomes" id="UP001620626">
    <property type="component" value="Unassembled WGS sequence"/>
</dbReference>
<evidence type="ECO:0000256" key="3">
    <source>
        <dbReference type="ARBA" id="ARBA00023157"/>
    </source>
</evidence>
<keyword evidence="3" id="KW-1015">Disulfide bond</keyword>
<evidence type="ECO:0000256" key="4">
    <source>
        <dbReference type="ARBA" id="ARBA00038223"/>
    </source>
</evidence>
<organism evidence="6 7">
    <name type="scientific">Heterodera trifolii</name>
    <dbReference type="NCBI Taxonomy" id="157864"/>
    <lineage>
        <taxon>Eukaryota</taxon>
        <taxon>Metazoa</taxon>
        <taxon>Ecdysozoa</taxon>
        <taxon>Nematoda</taxon>
        <taxon>Chromadorea</taxon>
        <taxon>Rhabditida</taxon>
        <taxon>Tylenchina</taxon>
        <taxon>Tylenchomorpha</taxon>
        <taxon>Tylenchoidea</taxon>
        <taxon>Heteroderidae</taxon>
        <taxon>Heteroderinae</taxon>
        <taxon>Heterodera</taxon>
    </lineage>
</organism>
<comment type="caution">
    <text evidence="6">The sequence shown here is derived from an EMBL/GenBank/DDBJ whole genome shotgun (WGS) entry which is preliminary data.</text>
</comment>
<evidence type="ECO:0000256" key="1">
    <source>
        <dbReference type="ARBA" id="ARBA00004496"/>
    </source>
</evidence>
<feature type="region of interest" description="Disordered" evidence="5">
    <location>
        <begin position="1"/>
        <end position="21"/>
    </location>
</feature>
<evidence type="ECO:0000256" key="5">
    <source>
        <dbReference type="SAM" id="MobiDB-lite"/>
    </source>
</evidence>
<dbReference type="PANTHER" id="PTHR21107:SF2">
    <property type="entry name" value="CYTOCHROME C OXIDASE ASSEMBLY PROTEIN COX19"/>
    <property type="match status" value="1"/>
</dbReference>
<feature type="compositionally biased region" description="Polar residues" evidence="5">
    <location>
        <begin position="1"/>
        <end position="14"/>
    </location>
</feature>
<comment type="subcellular location">
    <subcellularLocation>
        <location evidence="1">Cytoplasm</location>
    </subcellularLocation>
</comment>
<keyword evidence="2" id="KW-0963">Cytoplasm</keyword>
<gene>
    <name evidence="6" type="ORF">niasHT_039027</name>
</gene>
<feature type="region of interest" description="Disordered" evidence="5">
    <location>
        <begin position="83"/>
        <end position="105"/>
    </location>
</feature>
<evidence type="ECO:0000313" key="6">
    <source>
        <dbReference type="EMBL" id="KAL3085863.1"/>
    </source>
</evidence>
<protein>
    <recommendedName>
        <fullName evidence="8">Cytochrome c oxidase assembly protein COX19</fullName>
    </recommendedName>
</protein>
<evidence type="ECO:0000313" key="7">
    <source>
        <dbReference type="Proteomes" id="UP001620626"/>
    </source>
</evidence>
<evidence type="ECO:0008006" key="8">
    <source>
        <dbReference type="Google" id="ProtNLM"/>
    </source>
</evidence>
<dbReference type="PANTHER" id="PTHR21107">
    <property type="entry name" value="CYTOCHROME C OXIDASE ASSEMBLY PROTEIN COX19"/>
    <property type="match status" value="1"/>
</dbReference>
<dbReference type="AlphaFoldDB" id="A0ABD2J727"/>
<dbReference type="InterPro" id="IPR051383">
    <property type="entry name" value="COX19"/>
</dbReference>
<dbReference type="GO" id="GO:0005737">
    <property type="term" value="C:cytoplasm"/>
    <property type="evidence" value="ECO:0007669"/>
    <property type="project" value="UniProtKB-SubCell"/>
</dbReference>
<name>A0ABD2J727_9BILA</name>
<reference evidence="6 7" key="1">
    <citation type="submission" date="2024-10" db="EMBL/GenBank/DDBJ databases">
        <authorList>
            <person name="Kim D."/>
        </authorList>
    </citation>
    <scope>NUCLEOTIDE SEQUENCE [LARGE SCALE GENOMIC DNA]</scope>
    <source>
        <strain evidence="6">BH-2024</strain>
    </source>
</reference>
<dbReference type="EMBL" id="JBICBT010001053">
    <property type="protein sequence ID" value="KAL3085863.1"/>
    <property type="molecule type" value="Genomic_DNA"/>
</dbReference>
<evidence type="ECO:0000256" key="2">
    <source>
        <dbReference type="ARBA" id="ARBA00022490"/>
    </source>
</evidence>
<proteinExistence type="inferred from homology"/>
<accession>A0ABD2J727</accession>